<sequence length="37" mass="4076">MDGPICRARVAVVAIKVTSIVCQYDDVDQSMSPDDNY</sequence>
<dbReference type="AlphaFoldDB" id="A0A1D6JSA8"/>
<accession>A0A1D6JSA8</accession>
<proteinExistence type="predicted"/>
<name>A0A1D6JSA8_MAIZE</name>
<protein>
    <submittedName>
        <fullName evidence="1">Grassy tillers1</fullName>
    </submittedName>
</protein>
<dbReference type="EMBL" id="CM007647">
    <property type="protein sequence ID" value="ONL94801.1"/>
    <property type="molecule type" value="Genomic_DNA"/>
</dbReference>
<organism evidence="1">
    <name type="scientific">Zea mays</name>
    <name type="common">Maize</name>
    <dbReference type="NCBI Taxonomy" id="4577"/>
    <lineage>
        <taxon>Eukaryota</taxon>
        <taxon>Viridiplantae</taxon>
        <taxon>Streptophyta</taxon>
        <taxon>Embryophyta</taxon>
        <taxon>Tracheophyta</taxon>
        <taxon>Spermatophyta</taxon>
        <taxon>Magnoliopsida</taxon>
        <taxon>Liliopsida</taxon>
        <taxon>Poales</taxon>
        <taxon>Poaceae</taxon>
        <taxon>PACMAD clade</taxon>
        <taxon>Panicoideae</taxon>
        <taxon>Andropogonodae</taxon>
        <taxon>Andropogoneae</taxon>
        <taxon>Tripsacinae</taxon>
        <taxon>Zea</taxon>
    </lineage>
</organism>
<reference evidence="1" key="1">
    <citation type="submission" date="2015-12" db="EMBL/GenBank/DDBJ databases">
        <title>Update maize B73 reference genome by single molecule sequencing technologies.</title>
        <authorList>
            <consortium name="Maize Genome Sequencing Project"/>
            <person name="Ware D."/>
        </authorList>
    </citation>
    <scope>NUCLEOTIDE SEQUENCE [LARGE SCALE GENOMIC DNA]</scope>
    <source>
        <tissue evidence="1">Seedling</tissue>
    </source>
</reference>
<gene>
    <name evidence="1" type="ORF">ZEAMMB73_Zm00001d028129</name>
</gene>
<evidence type="ECO:0000313" key="1">
    <source>
        <dbReference type="EMBL" id="ONL94801.1"/>
    </source>
</evidence>